<dbReference type="RefSeq" id="WP_089693362.1">
    <property type="nucleotide sequence ID" value="NZ_FNHL01000001.1"/>
</dbReference>
<gene>
    <name evidence="1" type="ORF">SAMN04487949_0296</name>
</gene>
<dbReference type="Proteomes" id="UP000199451">
    <property type="component" value="Unassembled WGS sequence"/>
</dbReference>
<organism evidence="1 2">
    <name type="scientific">Halogranum gelatinilyticum</name>
    <dbReference type="NCBI Taxonomy" id="660521"/>
    <lineage>
        <taxon>Archaea</taxon>
        <taxon>Methanobacteriati</taxon>
        <taxon>Methanobacteriota</taxon>
        <taxon>Stenosarchaea group</taxon>
        <taxon>Halobacteria</taxon>
        <taxon>Halobacteriales</taxon>
        <taxon>Haloferacaceae</taxon>
    </lineage>
</organism>
<dbReference type="AlphaFoldDB" id="A0A1G9P9I9"/>
<keyword evidence="2" id="KW-1185">Reference proteome</keyword>
<dbReference type="EMBL" id="FNHL01000001">
    <property type="protein sequence ID" value="SDL95466.1"/>
    <property type="molecule type" value="Genomic_DNA"/>
</dbReference>
<protein>
    <submittedName>
        <fullName evidence="1">Uncharacterized protein</fullName>
    </submittedName>
</protein>
<sequence>MLSRRRALHALGVAALGLLAGCSAIDSDPKPGSLLVVNNSPESHTLRLTIARDGSTDDPREETVSIGASEWGLRNGLLTDPGVYEVTVTLASSENEPVTTTVELTGESGSLRGENLEAFIDEDGSLRVEVRTYD</sequence>
<evidence type="ECO:0000313" key="2">
    <source>
        <dbReference type="Proteomes" id="UP000199451"/>
    </source>
</evidence>
<proteinExistence type="predicted"/>
<accession>A0A1G9P9I9</accession>
<reference evidence="2" key="1">
    <citation type="submission" date="2016-10" db="EMBL/GenBank/DDBJ databases">
        <authorList>
            <person name="Varghese N."/>
            <person name="Submissions S."/>
        </authorList>
    </citation>
    <scope>NUCLEOTIDE SEQUENCE [LARGE SCALE GENOMIC DNA]</scope>
    <source>
        <strain evidence="2">CGMCC 1.10119</strain>
    </source>
</reference>
<dbReference type="PROSITE" id="PS51257">
    <property type="entry name" value="PROKAR_LIPOPROTEIN"/>
    <property type="match status" value="1"/>
</dbReference>
<dbReference type="STRING" id="660521.SAMN04487949_0296"/>
<dbReference type="OrthoDB" id="307225at2157"/>
<evidence type="ECO:0000313" key="1">
    <source>
        <dbReference type="EMBL" id="SDL95466.1"/>
    </source>
</evidence>
<name>A0A1G9P9I9_9EURY</name>